<dbReference type="InterPro" id="IPR036866">
    <property type="entry name" value="RibonucZ/Hydroxyglut_hydro"/>
</dbReference>
<dbReference type="PANTHER" id="PTHR43546:SF8">
    <property type="entry name" value="METALLO-BETA-LACTAMASE DOMAIN-CONTAINING PROTEIN"/>
    <property type="match status" value="1"/>
</dbReference>
<accession>A0A1I6SQ13</accession>
<protein>
    <submittedName>
        <fullName evidence="1">L-ascorbate metabolism protein UlaG, beta-lactamase superfamily</fullName>
    </submittedName>
</protein>
<dbReference type="PANTHER" id="PTHR43546">
    <property type="entry name" value="UPF0173 METAL-DEPENDENT HYDROLASE MJ1163-RELATED"/>
    <property type="match status" value="1"/>
</dbReference>
<reference evidence="2" key="1">
    <citation type="submission" date="2016-10" db="EMBL/GenBank/DDBJ databases">
        <authorList>
            <person name="Varghese N."/>
            <person name="Submissions S."/>
        </authorList>
    </citation>
    <scope>NUCLEOTIDE SEQUENCE [LARGE SCALE GENOMIC DNA]</scope>
    <source>
        <strain evidence="2">DSM 22427</strain>
    </source>
</reference>
<organism evidence="1 2">
    <name type="scientific">Halostagnicola kamekurae</name>
    <dbReference type="NCBI Taxonomy" id="619731"/>
    <lineage>
        <taxon>Archaea</taxon>
        <taxon>Methanobacteriati</taxon>
        <taxon>Methanobacteriota</taxon>
        <taxon>Stenosarchaea group</taxon>
        <taxon>Halobacteria</taxon>
        <taxon>Halobacteriales</taxon>
        <taxon>Natrialbaceae</taxon>
        <taxon>Halostagnicola</taxon>
    </lineage>
</organism>
<proteinExistence type="predicted"/>
<name>A0A1I6SQ13_9EURY</name>
<dbReference type="Pfam" id="PF13483">
    <property type="entry name" value="Lactamase_B_3"/>
    <property type="match status" value="1"/>
</dbReference>
<dbReference type="InterPro" id="IPR050114">
    <property type="entry name" value="UPF0173_UPF0282_UlaG_hydrolase"/>
</dbReference>
<evidence type="ECO:0000313" key="1">
    <source>
        <dbReference type="EMBL" id="SFS79064.1"/>
    </source>
</evidence>
<dbReference type="EMBL" id="FOZS01000002">
    <property type="protein sequence ID" value="SFS79064.1"/>
    <property type="molecule type" value="Genomic_DNA"/>
</dbReference>
<dbReference type="AlphaFoldDB" id="A0A1I6SQ13"/>
<dbReference type="Proteomes" id="UP000199199">
    <property type="component" value="Unassembled WGS sequence"/>
</dbReference>
<dbReference type="Gene3D" id="3.60.15.10">
    <property type="entry name" value="Ribonuclease Z/Hydroxyacylglutathione hydrolase-like"/>
    <property type="match status" value="1"/>
</dbReference>
<dbReference type="RefSeq" id="WP_092905238.1">
    <property type="nucleotide sequence ID" value="NZ_FOZS01000002.1"/>
</dbReference>
<evidence type="ECO:0000313" key="2">
    <source>
        <dbReference type="Proteomes" id="UP000199199"/>
    </source>
</evidence>
<dbReference type="SUPFAM" id="SSF56281">
    <property type="entry name" value="Metallo-hydrolase/oxidoreductase"/>
    <property type="match status" value="1"/>
</dbReference>
<dbReference type="OrthoDB" id="337606at2157"/>
<gene>
    <name evidence="1" type="ORF">SAMN04488556_2839</name>
</gene>
<sequence>MTVSYGAVAFDWLGRATVRLESQTGVVIYVDPDRAAVREDAAPRDGDLVLVTHEHHYDPDGIERVARDDAVVVIHESIDGQGIDARGEDRTARVRAPPTDLSCDVERVRADESFVLGPLDLFTTPAHNEPDGPHTRGDGSAYHPEGTGCGYAVTVDGVRAFFAGHTDALEYHEDLDVDVFFPPICGDTTMDRHDAATLAERMAPRLVCPIYDEVASVNTEAFVVDVATRGVPVVLENPNPSAAGIEDDRTIE</sequence>
<keyword evidence="2" id="KW-1185">Reference proteome</keyword>